<dbReference type="Proteomes" id="UP001432027">
    <property type="component" value="Unassembled WGS sequence"/>
</dbReference>
<sequence>AGGWMFNTEAHPLDPGIINCCSANKAQDRANIDDLLSDASLSELLDDLLDNLGGDTKITVKSISEDAEALNDAEKSEYIQQQYGSEEIEFEVDEKLKAEAEAAKNQEEEKERRDKFFRDEEQLEEDEKQSKIAEIVKKWEQKEGKKVELPLELKKPEEKREDQFVKV</sequence>
<feature type="compositionally biased region" description="Basic and acidic residues" evidence="1">
    <location>
        <begin position="100"/>
        <end position="120"/>
    </location>
</feature>
<organism evidence="2 3">
    <name type="scientific">Pristionchus entomophagus</name>
    <dbReference type="NCBI Taxonomy" id="358040"/>
    <lineage>
        <taxon>Eukaryota</taxon>
        <taxon>Metazoa</taxon>
        <taxon>Ecdysozoa</taxon>
        <taxon>Nematoda</taxon>
        <taxon>Chromadorea</taxon>
        <taxon>Rhabditida</taxon>
        <taxon>Rhabditina</taxon>
        <taxon>Diplogasteromorpha</taxon>
        <taxon>Diplogasteroidea</taxon>
        <taxon>Neodiplogasteridae</taxon>
        <taxon>Pristionchus</taxon>
    </lineage>
</organism>
<name>A0AAV5SP84_9BILA</name>
<evidence type="ECO:0000256" key="1">
    <source>
        <dbReference type="SAM" id="MobiDB-lite"/>
    </source>
</evidence>
<reference evidence="2" key="1">
    <citation type="submission" date="2023-10" db="EMBL/GenBank/DDBJ databases">
        <title>Genome assembly of Pristionchus species.</title>
        <authorList>
            <person name="Yoshida K."/>
            <person name="Sommer R.J."/>
        </authorList>
    </citation>
    <scope>NUCLEOTIDE SEQUENCE</scope>
    <source>
        <strain evidence="2">RS0144</strain>
    </source>
</reference>
<keyword evidence="3" id="KW-1185">Reference proteome</keyword>
<evidence type="ECO:0000313" key="3">
    <source>
        <dbReference type="Proteomes" id="UP001432027"/>
    </source>
</evidence>
<dbReference type="EMBL" id="BTSX01000002">
    <property type="protein sequence ID" value="GMS82423.1"/>
    <property type="molecule type" value="Genomic_DNA"/>
</dbReference>
<dbReference type="AlphaFoldDB" id="A0AAV5SP84"/>
<comment type="caution">
    <text evidence="2">The sequence shown here is derived from an EMBL/GenBank/DDBJ whole genome shotgun (WGS) entry which is preliminary data.</text>
</comment>
<feature type="non-terminal residue" evidence="2">
    <location>
        <position position="1"/>
    </location>
</feature>
<evidence type="ECO:0000313" key="2">
    <source>
        <dbReference type="EMBL" id="GMS82423.1"/>
    </source>
</evidence>
<gene>
    <name evidence="2" type="ORF">PENTCL1PPCAC_4598</name>
</gene>
<accession>A0AAV5SP84</accession>
<proteinExistence type="predicted"/>
<feature type="region of interest" description="Disordered" evidence="1">
    <location>
        <begin position="100"/>
        <end position="123"/>
    </location>
</feature>
<feature type="non-terminal residue" evidence="2">
    <location>
        <position position="167"/>
    </location>
</feature>
<protein>
    <submittedName>
        <fullName evidence="2">Uncharacterized protein</fullName>
    </submittedName>
</protein>